<evidence type="ECO:0000313" key="2">
    <source>
        <dbReference type="Proteomes" id="UP000248703"/>
    </source>
</evidence>
<dbReference type="EMBL" id="QLLO01000001">
    <property type="protein sequence ID" value="RAJ17833.1"/>
    <property type="molecule type" value="Genomic_DNA"/>
</dbReference>
<reference evidence="1 2" key="1">
    <citation type="submission" date="2018-06" db="EMBL/GenBank/DDBJ databases">
        <title>Genomic Encyclopedia of Archaeal and Bacterial Type Strains, Phase II (KMG-II): from individual species to whole genera.</title>
        <authorList>
            <person name="Goeker M."/>
        </authorList>
    </citation>
    <scope>NUCLEOTIDE SEQUENCE [LARGE SCALE GENOMIC DNA]</scope>
    <source>
        <strain evidence="1 2">DSM 24464</strain>
    </source>
</reference>
<comment type="caution">
    <text evidence="1">The sequence shown here is derived from an EMBL/GenBank/DDBJ whole genome shotgun (WGS) entry which is preliminary data.</text>
</comment>
<accession>A0A327RQH7</accession>
<proteinExistence type="predicted"/>
<keyword evidence="2" id="KW-1185">Reference proteome</keyword>
<sequence length="393" mass="44716">MSKTYNILWIDDEHNDEALFPFILQAEQQDIVLEGYGSFKEGFNALEANINFYDVILLDALFFEDENSQTPNPAGLGSAIQKINELRNKKSFPYFVLSGQTHFTEVTNPILEAFKLRCYNKKNPEDVIELLQNIKAEADMQTDLQIKHENQLLFEILNKYPDTIRDTFIAIFKGLKGFNNHFDDQLYFTQIRIILETMFRMANTYGLLHDKCVQVGGDKVNLNESCLFLSGYDTNHLKVSCSVTHFPKIIANNVKNIIHTTGAASHTTTVDVTQNIHIQAYRKSINTPYLLYSLALQLMDILIWFDGYSKSNSDIALNKSYWKDLEYDKDGNKIETAKIVKVAANGWASVLVEDGTKSISVYKGDVNNLNLNTGDTIKFTIKDSSQAQNIIKL</sequence>
<name>A0A327RQH7_9FLAO</name>
<evidence type="ECO:0000313" key="1">
    <source>
        <dbReference type="EMBL" id="RAJ17833.1"/>
    </source>
</evidence>
<dbReference type="Proteomes" id="UP000248703">
    <property type="component" value="Unassembled WGS sequence"/>
</dbReference>
<dbReference type="OrthoDB" id="893108at2"/>
<dbReference type="RefSeq" id="WP_111658474.1">
    <property type="nucleotide sequence ID" value="NZ_QLLO01000001.1"/>
</dbReference>
<dbReference type="AlphaFoldDB" id="A0A327RQH7"/>
<protein>
    <submittedName>
        <fullName evidence="1">Uncharacterized protein</fullName>
    </submittedName>
</protein>
<gene>
    <name evidence="1" type="ORF">LY08_00101</name>
</gene>
<organism evidence="1 2">
    <name type="scientific">Olleya aquimaris</name>
    <dbReference type="NCBI Taxonomy" id="639310"/>
    <lineage>
        <taxon>Bacteria</taxon>
        <taxon>Pseudomonadati</taxon>
        <taxon>Bacteroidota</taxon>
        <taxon>Flavobacteriia</taxon>
        <taxon>Flavobacteriales</taxon>
        <taxon>Flavobacteriaceae</taxon>
    </lineage>
</organism>